<keyword evidence="3" id="KW-1185">Reference proteome</keyword>
<name>A0A1Q9EAI1_SYMMI</name>
<evidence type="ECO:0000313" key="3">
    <source>
        <dbReference type="Proteomes" id="UP000186817"/>
    </source>
</evidence>
<comment type="caution">
    <text evidence="2">The sequence shown here is derived from an EMBL/GenBank/DDBJ whole genome shotgun (WGS) entry which is preliminary data.</text>
</comment>
<dbReference type="Proteomes" id="UP000186817">
    <property type="component" value="Unassembled WGS sequence"/>
</dbReference>
<dbReference type="AlphaFoldDB" id="A0A1Q9EAI1"/>
<proteinExistence type="predicted"/>
<evidence type="ECO:0000256" key="1">
    <source>
        <dbReference type="SAM" id="MobiDB-lite"/>
    </source>
</evidence>
<feature type="compositionally biased region" description="Polar residues" evidence="1">
    <location>
        <begin position="220"/>
        <end position="232"/>
    </location>
</feature>
<dbReference type="OrthoDB" id="407033at2759"/>
<feature type="region of interest" description="Disordered" evidence="1">
    <location>
        <begin position="11"/>
        <end position="37"/>
    </location>
</feature>
<dbReference type="EMBL" id="LSRX01000211">
    <property type="protein sequence ID" value="OLQ04417.1"/>
    <property type="molecule type" value="Genomic_DNA"/>
</dbReference>
<gene>
    <name evidence="2" type="ORF">AK812_SmicGene12511</name>
</gene>
<organism evidence="2 3">
    <name type="scientific">Symbiodinium microadriaticum</name>
    <name type="common">Dinoflagellate</name>
    <name type="synonym">Zooxanthella microadriatica</name>
    <dbReference type="NCBI Taxonomy" id="2951"/>
    <lineage>
        <taxon>Eukaryota</taxon>
        <taxon>Sar</taxon>
        <taxon>Alveolata</taxon>
        <taxon>Dinophyceae</taxon>
        <taxon>Suessiales</taxon>
        <taxon>Symbiodiniaceae</taxon>
        <taxon>Symbiodinium</taxon>
    </lineage>
</organism>
<reference evidence="2 3" key="1">
    <citation type="submission" date="2016-02" db="EMBL/GenBank/DDBJ databases">
        <title>Genome analysis of coral dinoflagellate symbionts highlights evolutionary adaptations to a symbiotic lifestyle.</title>
        <authorList>
            <person name="Aranda M."/>
            <person name="Li Y."/>
            <person name="Liew Y.J."/>
            <person name="Baumgarten S."/>
            <person name="Simakov O."/>
            <person name="Wilson M."/>
            <person name="Piel J."/>
            <person name="Ashoor H."/>
            <person name="Bougouffa S."/>
            <person name="Bajic V.B."/>
            <person name="Ryu T."/>
            <person name="Ravasi T."/>
            <person name="Bayer T."/>
            <person name="Micklem G."/>
            <person name="Kim H."/>
            <person name="Bhak J."/>
            <person name="Lajeunesse T.C."/>
            <person name="Voolstra C.R."/>
        </authorList>
    </citation>
    <scope>NUCLEOTIDE SEQUENCE [LARGE SCALE GENOMIC DNA]</scope>
    <source>
        <strain evidence="2 3">CCMP2467</strain>
    </source>
</reference>
<accession>A0A1Q9EAI1</accession>
<feature type="region of interest" description="Disordered" evidence="1">
    <location>
        <begin position="205"/>
        <end position="285"/>
    </location>
</feature>
<sequence length="285" mass="30805">MSRVVPGVYFGWAKPGPSTARSPANKDPYGGNASVDLTEEEAPFAQYTTDMQSGDEEDALDDSQLSTILGELSCPSAGCSDGDPYQVCGVLPDRTQVQQSEEIDPLDDELSGNGIEHRIDDAWAVMSEGCSDAMDLMQKKAQAMLRARLAEEVGDFDARVHRECVGLVAAHKHCVLNAAKEGLERSLPALDVVRACKQPSCWQAWSGANAEPGPKGPSERASSSDWMSTTCPTERLGPSPATTELRSPTPLGVFEPRPSRSFADERTRPRMHGPNWFAGLRPNSQ</sequence>
<protein>
    <submittedName>
        <fullName evidence="2">Uncharacterized protein</fullName>
    </submittedName>
</protein>
<evidence type="ECO:0000313" key="2">
    <source>
        <dbReference type="EMBL" id="OLQ04417.1"/>
    </source>
</evidence>